<sequence>MFLLLLWRLFVPKMRCYNNCWPKISNEPLTLVHHSQLSVDNAKKTYLTSRGQLTKTNAGNPITGKTRVRRGRVTFCERLRPLADFPSSST</sequence>
<keyword evidence="3" id="KW-1185">Reference proteome</keyword>
<accession>A0ABR0AHB6</accession>
<evidence type="ECO:0000313" key="3">
    <source>
        <dbReference type="Proteomes" id="UP001234178"/>
    </source>
</evidence>
<dbReference type="Proteomes" id="UP001234178">
    <property type="component" value="Unassembled WGS sequence"/>
</dbReference>
<feature type="signal peptide" evidence="1">
    <location>
        <begin position="1"/>
        <end position="16"/>
    </location>
</feature>
<protein>
    <recommendedName>
        <fullName evidence="4">Secreted protein</fullName>
    </recommendedName>
</protein>
<organism evidence="2 3">
    <name type="scientific">Daphnia magna</name>
    <dbReference type="NCBI Taxonomy" id="35525"/>
    <lineage>
        <taxon>Eukaryota</taxon>
        <taxon>Metazoa</taxon>
        <taxon>Ecdysozoa</taxon>
        <taxon>Arthropoda</taxon>
        <taxon>Crustacea</taxon>
        <taxon>Branchiopoda</taxon>
        <taxon>Diplostraca</taxon>
        <taxon>Cladocera</taxon>
        <taxon>Anomopoda</taxon>
        <taxon>Daphniidae</taxon>
        <taxon>Daphnia</taxon>
    </lineage>
</organism>
<gene>
    <name evidence="2" type="ORF">OUZ56_009934</name>
</gene>
<evidence type="ECO:0000256" key="1">
    <source>
        <dbReference type="SAM" id="SignalP"/>
    </source>
</evidence>
<evidence type="ECO:0008006" key="4">
    <source>
        <dbReference type="Google" id="ProtNLM"/>
    </source>
</evidence>
<keyword evidence="1" id="KW-0732">Signal</keyword>
<dbReference type="EMBL" id="JAOYFB010000037">
    <property type="protein sequence ID" value="KAK4024511.1"/>
    <property type="molecule type" value="Genomic_DNA"/>
</dbReference>
<feature type="chain" id="PRO_5045082063" description="Secreted protein" evidence="1">
    <location>
        <begin position="17"/>
        <end position="90"/>
    </location>
</feature>
<evidence type="ECO:0000313" key="2">
    <source>
        <dbReference type="EMBL" id="KAK4024511.1"/>
    </source>
</evidence>
<name>A0ABR0AHB6_9CRUS</name>
<proteinExistence type="predicted"/>
<comment type="caution">
    <text evidence="2">The sequence shown here is derived from an EMBL/GenBank/DDBJ whole genome shotgun (WGS) entry which is preliminary data.</text>
</comment>
<reference evidence="2 3" key="1">
    <citation type="journal article" date="2023" name="Nucleic Acids Res.">
        <title>The hologenome of Daphnia magna reveals possible DNA methylation and microbiome-mediated evolution of the host genome.</title>
        <authorList>
            <person name="Chaturvedi A."/>
            <person name="Li X."/>
            <person name="Dhandapani V."/>
            <person name="Marshall H."/>
            <person name="Kissane S."/>
            <person name="Cuenca-Cambronero M."/>
            <person name="Asole G."/>
            <person name="Calvet F."/>
            <person name="Ruiz-Romero M."/>
            <person name="Marangio P."/>
            <person name="Guigo R."/>
            <person name="Rago D."/>
            <person name="Mirbahai L."/>
            <person name="Eastwood N."/>
            <person name="Colbourne J.K."/>
            <person name="Zhou J."/>
            <person name="Mallon E."/>
            <person name="Orsini L."/>
        </authorList>
    </citation>
    <scope>NUCLEOTIDE SEQUENCE [LARGE SCALE GENOMIC DNA]</scope>
    <source>
        <strain evidence="2">LRV0_1</strain>
    </source>
</reference>